<evidence type="ECO:0000256" key="1">
    <source>
        <dbReference type="SAM" id="Phobius"/>
    </source>
</evidence>
<keyword evidence="1" id="KW-1133">Transmembrane helix</keyword>
<dbReference type="EMBL" id="QFVT01000010">
    <property type="protein sequence ID" value="PYC46825.1"/>
    <property type="molecule type" value="Genomic_DNA"/>
</dbReference>
<organism evidence="2 3">
    <name type="scientific">Litorivita pollutaquae</name>
    <dbReference type="NCBI Taxonomy" id="2200892"/>
    <lineage>
        <taxon>Bacteria</taxon>
        <taxon>Pseudomonadati</taxon>
        <taxon>Pseudomonadota</taxon>
        <taxon>Alphaproteobacteria</taxon>
        <taxon>Rhodobacterales</taxon>
        <taxon>Paracoccaceae</taxon>
        <taxon>Litorivita</taxon>
    </lineage>
</organism>
<dbReference type="AlphaFoldDB" id="A0A2V4MJN9"/>
<reference evidence="2 3" key="1">
    <citation type="submission" date="2018-05" db="EMBL/GenBank/DDBJ databases">
        <title>Oceanovita maritima gen. nov., sp. nov., a marine bacterium in the family Rhodobacteraceae isolated from surface seawater of Lundu port Xiamen, China.</title>
        <authorList>
            <person name="Hetharua B.H."/>
            <person name="Min D."/>
            <person name="Liao H."/>
            <person name="Tian Y."/>
        </authorList>
    </citation>
    <scope>NUCLEOTIDE SEQUENCE [LARGE SCALE GENOMIC DNA]</scope>
    <source>
        <strain evidence="2 3">FSX-11</strain>
    </source>
</reference>
<dbReference type="Proteomes" id="UP000248012">
    <property type="component" value="Unassembled WGS sequence"/>
</dbReference>
<evidence type="ECO:0000313" key="3">
    <source>
        <dbReference type="Proteomes" id="UP000248012"/>
    </source>
</evidence>
<proteinExistence type="predicted"/>
<evidence type="ECO:0000313" key="2">
    <source>
        <dbReference type="EMBL" id="PYC46825.1"/>
    </source>
</evidence>
<sequence>MLVRVRRNVPAGLRLVLGGLLIAGGILGFLPVLGFWMVPLGIGIAALDIKPLWARISGRD</sequence>
<gene>
    <name evidence="2" type="ORF">DI396_13740</name>
</gene>
<dbReference type="OrthoDB" id="5959103at2"/>
<keyword evidence="3" id="KW-1185">Reference proteome</keyword>
<name>A0A2V4MJN9_9RHOB</name>
<accession>A0A2V4MJN9</accession>
<protein>
    <recommendedName>
        <fullName evidence="4">Transmembrane protein (PGPGW)</fullName>
    </recommendedName>
</protein>
<feature type="transmembrane region" description="Helical" evidence="1">
    <location>
        <begin position="12"/>
        <end position="30"/>
    </location>
</feature>
<evidence type="ECO:0008006" key="4">
    <source>
        <dbReference type="Google" id="ProtNLM"/>
    </source>
</evidence>
<keyword evidence="1" id="KW-0812">Transmembrane</keyword>
<keyword evidence="1" id="KW-0472">Membrane</keyword>
<comment type="caution">
    <text evidence="2">The sequence shown here is derived from an EMBL/GenBank/DDBJ whole genome shotgun (WGS) entry which is preliminary data.</text>
</comment>